<feature type="chain" id="PRO_5024807435" description="TonB-dependent receptor" evidence="13">
    <location>
        <begin position="22"/>
        <end position="693"/>
    </location>
</feature>
<protein>
    <recommendedName>
        <fullName evidence="17">TonB-dependent receptor</fullName>
    </recommendedName>
</protein>
<keyword evidence="8 12" id="KW-0798">TonB box</keyword>
<feature type="domain" description="TonB-dependent receptor-like beta-barrel" evidence="14">
    <location>
        <begin position="218"/>
        <end position="657"/>
    </location>
</feature>
<dbReference type="AlphaFoldDB" id="A0A653A8D6"/>
<dbReference type="EMBL" id="UPXZ01000018">
    <property type="protein sequence ID" value="VBB44270.1"/>
    <property type="molecule type" value="Genomic_DNA"/>
</dbReference>
<feature type="domain" description="TonB-dependent receptor plug" evidence="15">
    <location>
        <begin position="45"/>
        <end position="149"/>
    </location>
</feature>
<dbReference type="InterPro" id="IPR012910">
    <property type="entry name" value="Plug_dom"/>
</dbReference>
<evidence type="ECO:0000256" key="12">
    <source>
        <dbReference type="RuleBase" id="RU003357"/>
    </source>
</evidence>
<dbReference type="Pfam" id="PF00593">
    <property type="entry name" value="TonB_dep_Rec_b-barrel"/>
    <property type="match status" value="1"/>
</dbReference>
<keyword evidence="5 11" id="KW-0812">Transmembrane</keyword>
<evidence type="ECO:0000256" key="13">
    <source>
        <dbReference type="SAM" id="SignalP"/>
    </source>
</evidence>
<dbReference type="InterPro" id="IPR000531">
    <property type="entry name" value="Beta-barrel_TonB"/>
</dbReference>
<evidence type="ECO:0000256" key="7">
    <source>
        <dbReference type="ARBA" id="ARBA00023065"/>
    </source>
</evidence>
<dbReference type="GO" id="GO:0006826">
    <property type="term" value="P:iron ion transport"/>
    <property type="evidence" value="ECO:0007669"/>
    <property type="project" value="UniProtKB-KW"/>
</dbReference>
<evidence type="ECO:0000256" key="10">
    <source>
        <dbReference type="ARBA" id="ARBA00023237"/>
    </source>
</evidence>
<comment type="similarity">
    <text evidence="11 12">Belongs to the TonB-dependent receptor family.</text>
</comment>
<evidence type="ECO:0008006" key="17">
    <source>
        <dbReference type="Google" id="ProtNLM"/>
    </source>
</evidence>
<evidence type="ECO:0000256" key="2">
    <source>
        <dbReference type="ARBA" id="ARBA00022448"/>
    </source>
</evidence>
<keyword evidence="6" id="KW-0408">Iron</keyword>
<reference evidence="16" key="1">
    <citation type="submission" date="2018-07" db="EMBL/GenBank/DDBJ databases">
        <authorList>
            <consortium name="Genoscope - CEA"/>
            <person name="William W."/>
        </authorList>
    </citation>
    <scope>NUCLEOTIDE SEQUENCE</scope>
    <source>
        <strain evidence="16">IK1</strain>
    </source>
</reference>
<evidence type="ECO:0000256" key="5">
    <source>
        <dbReference type="ARBA" id="ARBA00022692"/>
    </source>
</evidence>
<keyword evidence="3 11" id="KW-1134">Transmembrane beta strand</keyword>
<dbReference type="PANTHER" id="PTHR32552:SF81">
    <property type="entry name" value="TONB-DEPENDENT OUTER MEMBRANE RECEPTOR"/>
    <property type="match status" value="1"/>
</dbReference>
<keyword evidence="10 11" id="KW-0998">Cell outer membrane</keyword>
<comment type="subcellular location">
    <subcellularLocation>
        <location evidence="1 11">Cell outer membrane</location>
        <topology evidence="1 11">Multi-pass membrane protein</topology>
    </subcellularLocation>
</comment>
<evidence type="ECO:0000256" key="8">
    <source>
        <dbReference type="ARBA" id="ARBA00023077"/>
    </source>
</evidence>
<keyword evidence="9 11" id="KW-0472">Membrane</keyword>
<dbReference type="PROSITE" id="PS52016">
    <property type="entry name" value="TONB_DEPENDENT_REC_3"/>
    <property type="match status" value="1"/>
</dbReference>
<dbReference type="Pfam" id="PF07715">
    <property type="entry name" value="Plug"/>
    <property type="match status" value="1"/>
</dbReference>
<evidence type="ECO:0000259" key="14">
    <source>
        <dbReference type="Pfam" id="PF00593"/>
    </source>
</evidence>
<evidence type="ECO:0000256" key="3">
    <source>
        <dbReference type="ARBA" id="ARBA00022452"/>
    </source>
</evidence>
<evidence type="ECO:0000256" key="6">
    <source>
        <dbReference type="ARBA" id="ARBA00023004"/>
    </source>
</evidence>
<feature type="signal peptide" evidence="13">
    <location>
        <begin position="1"/>
        <end position="21"/>
    </location>
</feature>
<gene>
    <name evidence="16" type="ORF">TRIP_D250034</name>
</gene>
<dbReference type="PANTHER" id="PTHR32552">
    <property type="entry name" value="FERRICHROME IRON RECEPTOR-RELATED"/>
    <property type="match status" value="1"/>
</dbReference>
<evidence type="ECO:0000313" key="16">
    <source>
        <dbReference type="EMBL" id="VBB44270.1"/>
    </source>
</evidence>
<keyword evidence="2 11" id="KW-0813">Transport</keyword>
<evidence type="ECO:0000256" key="4">
    <source>
        <dbReference type="ARBA" id="ARBA00022496"/>
    </source>
</evidence>
<evidence type="ECO:0000256" key="1">
    <source>
        <dbReference type="ARBA" id="ARBA00004571"/>
    </source>
</evidence>
<name>A0A653A8D6_9BACT</name>
<dbReference type="InterPro" id="IPR036942">
    <property type="entry name" value="Beta-barrel_TonB_sf"/>
</dbReference>
<evidence type="ECO:0000259" key="15">
    <source>
        <dbReference type="Pfam" id="PF07715"/>
    </source>
</evidence>
<keyword evidence="13" id="KW-0732">Signal</keyword>
<dbReference type="SUPFAM" id="SSF56935">
    <property type="entry name" value="Porins"/>
    <property type="match status" value="1"/>
</dbReference>
<organism evidence="16">
    <name type="scientific">uncultured Paludibacter sp</name>
    <dbReference type="NCBI Taxonomy" id="497635"/>
    <lineage>
        <taxon>Bacteria</taxon>
        <taxon>Pseudomonadati</taxon>
        <taxon>Bacteroidota</taxon>
        <taxon>Bacteroidia</taxon>
        <taxon>Bacteroidales</taxon>
        <taxon>Paludibacteraceae</taxon>
        <taxon>Paludibacter</taxon>
        <taxon>environmental samples</taxon>
    </lineage>
</organism>
<evidence type="ECO:0000256" key="11">
    <source>
        <dbReference type="PROSITE-ProRule" id="PRU01360"/>
    </source>
</evidence>
<keyword evidence="4" id="KW-0410">Iron transport</keyword>
<sequence length="693" mass="79369">MRIRFIIIFLILSSTGITIYADDFTTKTDTLSEVVIEASKDKLKLNEIPASVSIISANKIKENNINSLKDLTSNVPNLFMPDYGSKLTSPLYIRGVGSRINAPSVGLYVDNVPYFDKSTFAFDFFDVQRIEVLRGPQGTEYGRNTMGGIINILTKSPWDYQGTHLDLTAGTYGYYGVNAGYYGKTNEKFAYSLALNLLHNDGFFTNQFLNNKVDKLNSYGIRNRLIYKFSDRFSVENIFSFERSNQGGYPYATYNDSTKKANKISYNQYSSYLRNLASDALVFKYITNYFDVKATTSYQYLSDNQKIDQDFTKDSIYFVIQKQKQNMISQEIILNSNKKQKYSWLIGTYGFIQQFNNSVNTNIYTSKKQNDKRYDHIIKGGALFHQSTLNNFLVKNLSLIAGIRMDVETDNLSYKCDTTNTKTAVTSNEADTTYNPLNSFEFLPKVALNYKWDKNNIYAVIARGYKTGGFNSTFERPEDLTFDPEYSWNYEIGVKSSLFNDFLYADLSLFYIDWKNQQIYQTVPSGKGSMLKNAGHSSSKGFETMLKTKTFCGFDLQASYGLTYAKFITFVQNANTDYSGNYIPYVPKHTLSLMAKKTVDFNSDILDKIVFNILYRGAGEIYWNDANSHKQDFYGLLDANISFIRKNFQFDIWGSNLTNNYYEAFYFEIQNLGKKYVQTGKPLQAGVKLSVNF</sequence>
<keyword evidence="7" id="KW-0406">Ion transport</keyword>
<proteinExistence type="inferred from homology"/>
<evidence type="ECO:0000256" key="9">
    <source>
        <dbReference type="ARBA" id="ARBA00023136"/>
    </source>
</evidence>
<dbReference type="InterPro" id="IPR039426">
    <property type="entry name" value="TonB-dep_rcpt-like"/>
</dbReference>
<dbReference type="Gene3D" id="2.40.170.20">
    <property type="entry name" value="TonB-dependent receptor, beta-barrel domain"/>
    <property type="match status" value="1"/>
</dbReference>
<dbReference type="GO" id="GO:0009279">
    <property type="term" value="C:cell outer membrane"/>
    <property type="evidence" value="ECO:0007669"/>
    <property type="project" value="UniProtKB-SubCell"/>
</dbReference>
<accession>A0A653A8D6</accession>